<comment type="function">
    <text evidence="3">Catalyzes the formation of N(4)-acetylcytidine (ac(4)C) at the wobble position of elongator tRNA(Met), using acetate and ATP as substrates. First activates an acetate ion to form acetyladenylate (Ac-AMP) and then transfers the acetyl group to tRNA to form ac(4)C34.</text>
</comment>
<evidence type="ECO:0000313" key="5">
    <source>
        <dbReference type="Proteomes" id="UP000199589"/>
    </source>
</evidence>
<dbReference type="PANTHER" id="PTHR37825">
    <property type="entry name" value="TRNA(MET) CYTIDINE ACETATE LIGASE"/>
    <property type="match status" value="1"/>
</dbReference>
<comment type="subcellular location">
    <subcellularLocation>
        <location evidence="3">Cytoplasm</location>
    </subcellularLocation>
</comment>
<keyword evidence="2 3" id="KW-0819">tRNA processing</keyword>
<feature type="binding site" evidence="3">
    <location>
        <position position="161"/>
    </location>
    <ligand>
        <name>ATP</name>
        <dbReference type="ChEBI" id="CHEBI:30616"/>
    </ligand>
</feature>
<dbReference type="Proteomes" id="UP000199589">
    <property type="component" value="Unassembled WGS sequence"/>
</dbReference>
<dbReference type="PANTHER" id="PTHR37825:SF1">
    <property type="entry name" value="TRNA(MET) CYTIDINE ACETATE LIGASE"/>
    <property type="match status" value="1"/>
</dbReference>
<dbReference type="AlphaFoldDB" id="A0A1I3ZA40"/>
<keyword evidence="1 3" id="KW-0436">Ligase</keyword>
<evidence type="ECO:0000256" key="2">
    <source>
        <dbReference type="ARBA" id="ARBA00022694"/>
    </source>
</evidence>
<gene>
    <name evidence="3" type="primary">tmcAL</name>
    <name evidence="4" type="ORF">SAMN04488569_103111</name>
</gene>
<dbReference type="GO" id="GO:0016879">
    <property type="term" value="F:ligase activity, forming carbon-nitrogen bonds"/>
    <property type="evidence" value="ECO:0007669"/>
    <property type="project" value="UniProtKB-UniRule"/>
</dbReference>
<protein>
    <recommendedName>
        <fullName evidence="3">tRNA(Met) cytidine acetate ligase</fullName>
        <ecNumber evidence="3">6.3.4.-</ecNumber>
    </recommendedName>
</protein>
<keyword evidence="3" id="KW-0963">Cytoplasm</keyword>
<dbReference type="InterPro" id="IPR014729">
    <property type="entry name" value="Rossmann-like_a/b/a_fold"/>
</dbReference>
<reference evidence="5" key="1">
    <citation type="submission" date="2016-10" db="EMBL/GenBank/DDBJ databases">
        <authorList>
            <person name="Varghese N."/>
            <person name="Submissions S."/>
        </authorList>
    </citation>
    <scope>NUCLEOTIDE SEQUENCE [LARGE SCALE GENOMIC DNA]</scope>
    <source>
        <strain evidence="5">DSM 16108</strain>
    </source>
</reference>
<keyword evidence="3" id="KW-0067">ATP-binding</keyword>
<keyword evidence="3" id="KW-0694">RNA-binding</keyword>
<comment type="catalytic activity">
    <reaction evidence="3">
        <text>cytidine(34) in elongator tRNA(Met) + acetate + ATP = N(4)-acetylcytidine(34) in elongator tRNA(Met) + AMP + diphosphate</text>
        <dbReference type="Rhea" id="RHEA:58144"/>
        <dbReference type="Rhea" id="RHEA-COMP:10693"/>
        <dbReference type="Rhea" id="RHEA-COMP:10694"/>
        <dbReference type="ChEBI" id="CHEBI:30089"/>
        <dbReference type="ChEBI" id="CHEBI:30616"/>
        <dbReference type="ChEBI" id="CHEBI:33019"/>
        <dbReference type="ChEBI" id="CHEBI:74900"/>
        <dbReference type="ChEBI" id="CHEBI:82748"/>
        <dbReference type="ChEBI" id="CHEBI:456215"/>
    </reaction>
</comment>
<dbReference type="NCBIfam" id="NF010191">
    <property type="entry name" value="PRK13670.1"/>
    <property type="match status" value="1"/>
</dbReference>
<feature type="binding site" evidence="3">
    <location>
        <begin position="7"/>
        <end position="20"/>
    </location>
    <ligand>
        <name>ATP</name>
        <dbReference type="ChEBI" id="CHEBI:30616"/>
    </ligand>
</feature>
<keyword evidence="4" id="KW-0808">Transferase</keyword>
<dbReference type="EC" id="6.3.4.-" evidence="3"/>
<feature type="binding site" evidence="3">
    <location>
        <position position="101"/>
    </location>
    <ligand>
        <name>ATP</name>
        <dbReference type="ChEBI" id="CHEBI:30616"/>
    </ligand>
</feature>
<dbReference type="GO" id="GO:0000049">
    <property type="term" value="F:tRNA binding"/>
    <property type="evidence" value="ECO:0007669"/>
    <property type="project" value="UniProtKB-KW"/>
</dbReference>
<dbReference type="GO" id="GO:0006400">
    <property type="term" value="P:tRNA modification"/>
    <property type="evidence" value="ECO:0007669"/>
    <property type="project" value="UniProtKB-UniRule"/>
</dbReference>
<accession>A0A1I3ZA40</accession>
<dbReference type="GO" id="GO:0005524">
    <property type="term" value="F:ATP binding"/>
    <property type="evidence" value="ECO:0007669"/>
    <property type="project" value="UniProtKB-KW"/>
</dbReference>
<keyword evidence="3" id="KW-0547">Nucleotide-binding</keyword>
<name>A0A1I3ZA40_9LACT</name>
<feature type="binding site" evidence="3">
    <location>
        <position position="186"/>
    </location>
    <ligand>
        <name>ATP</name>
        <dbReference type="ChEBI" id="CHEBI:30616"/>
    </ligand>
</feature>
<comment type="similarity">
    <text evidence="3">Belongs to the TmcAL family.</text>
</comment>
<dbReference type="GO" id="GO:0016740">
    <property type="term" value="F:transferase activity"/>
    <property type="evidence" value="ECO:0007669"/>
    <property type="project" value="UniProtKB-KW"/>
</dbReference>
<proteinExistence type="inferred from homology"/>
<dbReference type="Pfam" id="PF05636">
    <property type="entry name" value="HIGH_NTase1"/>
    <property type="match status" value="1"/>
</dbReference>
<dbReference type="InterPro" id="IPR008513">
    <property type="entry name" value="tRNA(Met)_cyd_acetate_ligase"/>
</dbReference>
<sequence>MKACGIIAEYNPFHNGHLYQLEEAKKRTGAEVIIVVMSGNFLQRGEPAIVDKWKRAKMALAGGADLILELPVSYSVQPADLFAKGAIEILAGLGCASLSFGAESGNGETFKKAAKLLIEYSEDIDDQFKKQNEKGKPYAVRMEQAIAAVIPSFPINLSKPNNQLGLAYAKENYYHGDRFHFEVIGRKQAEYHDVNLSENTTIASATAIRKQLLNPLNVQNSSQAFMPATSLELLNQSQLINWNNYWRLLKYQILSSSLKELQQIYQMEEGLEYRLKKAVQSADSFERFIQTVKNKRMTRTRLQRLCVYVLLQIKHSDLAALNQMPTSRILGFSPLGQQYLSEVKKSSSVNLLTKINKLTKDNWSLDIKAGEVYQLALDNVKLKQDFNRKPLNIIDITTGD</sequence>
<organism evidence="4 5">
    <name type="scientific">Marinilactibacillus piezotolerans</name>
    <dbReference type="NCBI Taxonomy" id="258723"/>
    <lineage>
        <taxon>Bacteria</taxon>
        <taxon>Bacillati</taxon>
        <taxon>Bacillota</taxon>
        <taxon>Bacilli</taxon>
        <taxon>Lactobacillales</taxon>
        <taxon>Carnobacteriaceae</taxon>
        <taxon>Marinilactibacillus</taxon>
    </lineage>
</organism>
<dbReference type="SUPFAM" id="SSF52374">
    <property type="entry name" value="Nucleotidylyl transferase"/>
    <property type="match status" value="1"/>
</dbReference>
<dbReference type="GO" id="GO:0005737">
    <property type="term" value="C:cytoplasm"/>
    <property type="evidence" value="ECO:0007669"/>
    <property type="project" value="UniProtKB-SubCell"/>
</dbReference>
<evidence type="ECO:0000256" key="1">
    <source>
        <dbReference type="ARBA" id="ARBA00022598"/>
    </source>
</evidence>
<keyword evidence="5" id="KW-1185">Reference proteome</keyword>
<dbReference type="EMBL" id="FOSJ01000031">
    <property type="protein sequence ID" value="SFK40927.1"/>
    <property type="molecule type" value="Genomic_DNA"/>
</dbReference>
<evidence type="ECO:0000256" key="3">
    <source>
        <dbReference type="HAMAP-Rule" id="MF_01539"/>
    </source>
</evidence>
<evidence type="ECO:0000313" key="4">
    <source>
        <dbReference type="EMBL" id="SFK40927.1"/>
    </source>
</evidence>
<dbReference type="HAMAP" id="MF_01539">
    <property type="entry name" value="TmcAL"/>
    <property type="match status" value="1"/>
</dbReference>
<keyword evidence="3" id="KW-0820">tRNA-binding</keyword>
<comment type="caution">
    <text evidence="3">Lacks conserved residue(s) required for the propagation of feature annotation.</text>
</comment>
<dbReference type="Gene3D" id="3.40.50.620">
    <property type="entry name" value="HUPs"/>
    <property type="match status" value="1"/>
</dbReference>